<evidence type="ECO:0000313" key="1">
    <source>
        <dbReference type="EMBL" id="SYV97103.1"/>
    </source>
</evidence>
<dbReference type="EMBL" id="LS991951">
    <property type="protein sequence ID" value="SYV97103.1"/>
    <property type="molecule type" value="Genomic_DNA"/>
</dbReference>
<accession>A0A3B0QAR5</accession>
<evidence type="ECO:0000313" key="2">
    <source>
        <dbReference type="Proteomes" id="UP000257559"/>
    </source>
</evidence>
<name>A0A3B0QAR5_9BACT</name>
<dbReference type="Proteomes" id="UP000257559">
    <property type="component" value="Chromosome"/>
</dbReference>
<proteinExistence type="predicted"/>
<keyword evidence="2" id="KW-1185">Reference proteome</keyword>
<dbReference type="KEGG" id="medw:NCTC10132_00462"/>
<organism evidence="1 2">
    <name type="scientific">Mycoplasmopsis edwardii</name>
    <dbReference type="NCBI Taxonomy" id="53558"/>
    <lineage>
        <taxon>Bacteria</taxon>
        <taxon>Bacillati</taxon>
        <taxon>Mycoplasmatota</taxon>
        <taxon>Mycoplasmoidales</taxon>
        <taxon>Metamycoplasmataceae</taxon>
        <taxon>Mycoplasmopsis</taxon>
    </lineage>
</organism>
<sequence length="75" mass="8238">MKISPFTVSPALAPSLAHEPNWNQNKLLGMWCNPNGINKRLINPYTPIIEALVNLVPSVAFSPTLVASERALEIK</sequence>
<reference evidence="2" key="1">
    <citation type="submission" date="2018-06" db="EMBL/GenBank/DDBJ databases">
        <authorList>
            <consortium name="Pathogen Informatics"/>
        </authorList>
    </citation>
    <scope>NUCLEOTIDE SEQUENCE [LARGE SCALE GENOMIC DNA]</scope>
    <source>
        <strain evidence="2">NCTC10132</strain>
    </source>
</reference>
<gene>
    <name evidence="1" type="ORF">NCTC10132_00462</name>
</gene>
<protein>
    <submittedName>
        <fullName evidence="1">Uncharacterized protein</fullName>
    </submittedName>
</protein>
<dbReference type="AlphaFoldDB" id="A0A3B0QAR5"/>